<evidence type="ECO:0000256" key="3">
    <source>
        <dbReference type="ARBA" id="ARBA00022840"/>
    </source>
</evidence>
<dbReference type="SUPFAM" id="SSF52540">
    <property type="entry name" value="P-loop containing nucleoside triphosphate hydrolases"/>
    <property type="match status" value="1"/>
</dbReference>
<evidence type="ECO:0000256" key="2">
    <source>
        <dbReference type="ARBA" id="ARBA00022801"/>
    </source>
</evidence>
<dbReference type="PROSITE" id="PS51206">
    <property type="entry name" value="SF3_HELICASE_1"/>
    <property type="match status" value="1"/>
</dbReference>
<dbReference type="InterPro" id="IPR045455">
    <property type="entry name" value="NrS-1_pol-like_helicase"/>
</dbReference>
<dbReference type="RefSeq" id="WP_123255973.1">
    <property type="nucleotide sequence ID" value="NZ_RBED01000112.1"/>
</dbReference>
<dbReference type="Pfam" id="PF19263">
    <property type="entry name" value="DUF5906"/>
    <property type="match status" value="1"/>
</dbReference>
<dbReference type="GO" id="GO:0005524">
    <property type="term" value="F:ATP binding"/>
    <property type="evidence" value="ECO:0007669"/>
    <property type="project" value="UniProtKB-KW"/>
</dbReference>
<dbReference type="PANTHER" id="PTHR35372:SF2">
    <property type="entry name" value="SF3 HELICASE DOMAIN-CONTAINING PROTEIN"/>
    <property type="match status" value="1"/>
</dbReference>
<dbReference type="PANTHER" id="PTHR35372">
    <property type="entry name" value="ATP BINDING PROTEIN-RELATED"/>
    <property type="match status" value="1"/>
</dbReference>
<dbReference type="Gene3D" id="3.40.50.300">
    <property type="entry name" value="P-loop containing nucleotide triphosphate hydrolases"/>
    <property type="match status" value="1"/>
</dbReference>
<protein>
    <recommendedName>
        <fullName evidence="4">SF3 helicase domain-containing protein</fullName>
    </recommendedName>
</protein>
<name>A0A3N0BUB7_9MICC</name>
<organism evidence="5 6">
    <name type="scientific">Arthrobacter oryzae</name>
    <dbReference type="NCBI Taxonomy" id="409290"/>
    <lineage>
        <taxon>Bacteria</taxon>
        <taxon>Bacillati</taxon>
        <taxon>Actinomycetota</taxon>
        <taxon>Actinomycetes</taxon>
        <taxon>Micrococcales</taxon>
        <taxon>Micrococcaceae</taxon>
        <taxon>Arthrobacter</taxon>
    </lineage>
</organism>
<dbReference type="OrthoDB" id="9763644at2"/>
<keyword evidence="2" id="KW-0378">Hydrolase</keyword>
<feature type="domain" description="SF3 helicase" evidence="4">
    <location>
        <begin position="197"/>
        <end position="360"/>
    </location>
</feature>
<dbReference type="Pfam" id="PF08706">
    <property type="entry name" value="D5_N"/>
    <property type="match status" value="1"/>
</dbReference>
<dbReference type="InterPro" id="IPR006500">
    <property type="entry name" value="Helicase_put_C_phage/plasmid"/>
</dbReference>
<proteinExistence type="predicted"/>
<keyword evidence="1" id="KW-0547">Nucleotide-binding</keyword>
<keyword evidence="3" id="KW-0067">ATP-binding</keyword>
<dbReference type="EMBL" id="RBED01000112">
    <property type="protein sequence ID" value="RNL52744.1"/>
    <property type="molecule type" value="Genomic_DNA"/>
</dbReference>
<comment type="caution">
    <text evidence="5">The sequence shown here is derived from an EMBL/GenBank/DDBJ whole genome shotgun (WGS) entry which is preliminary data.</text>
</comment>
<gene>
    <name evidence="5" type="ORF">D7003_13620</name>
</gene>
<dbReference type="Proteomes" id="UP000273807">
    <property type="component" value="Unassembled WGS sequence"/>
</dbReference>
<accession>A0A3N0BUB7</accession>
<reference evidence="5 6" key="1">
    <citation type="submission" date="2018-10" db="EMBL/GenBank/DDBJ databases">
        <title>Genome sequencing of Arthrobacter oryzae TNB02.</title>
        <authorList>
            <person name="Cho Y.-J."/>
            <person name="Cho A."/>
            <person name="Kim O.-S."/>
        </authorList>
    </citation>
    <scope>NUCLEOTIDE SEQUENCE [LARGE SCALE GENOMIC DNA]</scope>
    <source>
        <strain evidence="5 6">TNB02</strain>
    </source>
</reference>
<evidence type="ECO:0000313" key="5">
    <source>
        <dbReference type="EMBL" id="RNL52744.1"/>
    </source>
</evidence>
<sequence length="485" mass="55008">MNATNWKQLQEDSVKNYVAPPEKPKNTEAKKLPVTGEINLSVDTWDALATRFIMTHKNDIRYSNERGMWLVWDSHVWRWDTTDAVRELVKEFGRDLTIYSDKNMVAAGKRILNTKGINEILNLARTDARLAVKLTDFDAGVYEINTPAGMVDLWTGELTPANPANLVKRSTSVAPDSACPTPNYERLISQAFAGEPELSDYFEIMMGVTLIKAQDEQVFMYMFGEAGSGKGTLMNIAQALLGTGEDGYATYVDSSILVKSRGQQHPTELMQFLGARMAITSEISEGQKLDTAKLKKITGGDTITGRYMGKDFVSFDATHTLWLMANYRLQVPKDDKGVWRRLKTIEFNNAKKEQEFIKRLDKLIIENEGSGVLARWISKATQYLTEGFYIPQSVINANESYKEAQDTVDQWIESCATYEDTEHFEPFKVLREDYLNWCRRESRIAIGDRPFAQALKDKGFREERQYIPQIGGGKKQVRGYVGLMV</sequence>
<evidence type="ECO:0000256" key="1">
    <source>
        <dbReference type="ARBA" id="ARBA00022741"/>
    </source>
</evidence>
<evidence type="ECO:0000259" key="4">
    <source>
        <dbReference type="PROSITE" id="PS51206"/>
    </source>
</evidence>
<dbReference type="SMART" id="SM00885">
    <property type="entry name" value="D5_N"/>
    <property type="match status" value="1"/>
</dbReference>
<dbReference type="AlphaFoldDB" id="A0A3N0BUB7"/>
<dbReference type="InterPro" id="IPR014015">
    <property type="entry name" value="Helicase_SF3_DNA-vir"/>
</dbReference>
<evidence type="ECO:0000313" key="6">
    <source>
        <dbReference type="Proteomes" id="UP000273807"/>
    </source>
</evidence>
<dbReference type="NCBIfam" id="TIGR01613">
    <property type="entry name" value="primase_Cterm"/>
    <property type="match status" value="1"/>
</dbReference>
<dbReference type="GO" id="GO:0016787">
    <property type="term" value="F:hydrolase activity"/>
    <property type="evidence" value="ECO:0007669"/>
    <property type="project" value="UniProtKB-KW"/>
</dbReference>
<keyword evidence="6" id="KW-1185">Reference proteome</keyword>
<dbReference type="InterPro" id="IPR051620">
    <property type="entry name" value="ORF904-like_C"/>
</dbReference>
<dbReference type="InterPro" id="IPR027417">
    <property type="entry name" value="P-loop_NTPase"/>
</dbReference>
<dbReference type="InterPro" id="IPR014818">
    <property type="entry name" value="Phage/plasmid_primase_P4_C"/>
</dbReference>